<dbReference type="AlphaFoldDB" id="A0A917AXE0"/>
<dbReference type="PANTHER" id="PTHR32328:SF0">
    <property type="entry name" value="L-SERYL-TRNA(SEC) SELENIUM TRANSFERASE"/>
    <property type="match status" value="1"/>
</dbReference>
<accession>A0A917AXE0</accession>
<evidence type="ECO:0000256" key="1">
    <source>
        <dbReference type="ARBA" id="ARBA00001933"/>
    </source>
</evidence>
<dbReference type="PANTHER" id="PTHR32328">
    <property type="entry name" value="L-SERYL-TRNA(SEC) SELENIUM TRANSFERASE"/>
    <property type="match status" value="1"/>
</dbReference>
<dbReference type="InterPro" id="IPR018319">
    <property type="entry name" value="SelA-like"/>
</dbReference>
<proteinExistence type="inferred from homology"/>
<evidence type="ECO:0000313" key="11">
    <source>
        <dbReference type="Proteomes" id="UP000605259"/>
    </source>
</evidence>
<keyword evidence="6 8" id="KW-0711">Selenium</keyword>
<evidence type="ECO:0000313" key="10">
    <source>
        <dbReference type="EMBL" id="GGE82548.1"/>
    </source>
</evidence>
<dbReference type="RefSeq" id="WP_188389813.1">
    <property type="nucleotide sequence ID" value="NZ_BMFK01000005.1"/>
</dbReference>
<dbReference type="GO" id="GO:0004125">
    <property type="term" value="F:L-seryl-tRNA(Sec) selenium transferase activity"/>
    <property type="evidence" value="ECO:0007669"/>
    <property type="project" value="UniProtKB-UniRule"/>
</dbReference>
<evidence type="ECO:0000256" key="6">
    <source>
        <dbReference type="ARBA" id="ARBA00023266"/>
    </source>
</evidence>
<evidence type="ECO:0000256" key="7">
    <source>
        <dbReference type="ARBA" id="ARBA00044507"/>
    </source>
</evidence>
<comment type="similarity">
    <text evidence="7 8">Belongs to the SelA family.</text>
</comment>
<keyword evidence="4 8" id="KW-0663">Pyridoxal phosphate</keyword>
<evidence type="ECO:0000256" key="3">
    <source>
        <dbReference type="ARBA" id="ARBA00022679"/>
    </source>
</evidence>
<dbReference type="GO" id="GO:0001514">
    <property type="term" value="P:selenocysteine incorporation"/>
    <property type="evidence" value="ECO:0007669"/>
    <property type="project" value="UniProtKB-UniRule"/>
</dbReference>
<dbReference type="InterPro" id="IPR015424">
    <property type="entry name" value="PyrdxlP-dep_Trfase"/>
</dbReference>
<dbReference type="InterPro" id="IPR004534">
    <property type="entry name" value="SelA_trans"/>
</dbReference>
<evidence type="ECO:0000256" key="9">
    <source>
        <dbReference type="PIRSR" id="PIRSR618319-50"/>
    </source>
</evidence>
<reference evidence="10" key="2">
    <citation type="submission" date="2020-09" db="EMBL/GenBank/DDBJ databases">
        <authorList>
            <person name="Sun Q."/>
            <person name="Zhou Y."/>
        </authorList>
    </citation>
    <scope>NUCLEOTIDE SEQUENCE</scope>
    <source>
        <strain evidence="10">CGMCC 1.12698</strain>
    </source>
</reference>
<dbReference type="Proteomes" id="UP000605259">
    <property type="component" value="Unassembled WGS sequence"/>
</dbReference>
<dbReference type="SUPFAM" id="SSF53383">
    <property type="entry name" value="PLP-dependent transferases"/>
    <property type="match status" value="1"/>
</dbReference>
<comment type="catalytic activity">
    <reaction evidence="8">
        <text>L-seryl-tRNA(Sec) + selenophosphate + H(+) = L-selenocysteinyl-tRNA(Sec) + phosphate</text>
        <dbReference type="Rhea" id="RHEA:22728"/>
        <dbReference type="Rhea" id="RHEA-COMP:9742"/>
        <dbReference type="Rhea" id="RHEA-COMP:9743"/>
        <dbReference type="ChEBI" id="CHEBI:15378"/>
        <dbReference type="ChEBI" id="CHEBI:16144"/>
        <dbReference type="ChEBI" id="CHEBI:43474"/>
        <dbReference type="ChEBI" id="CHEBI:78533"/>
        <dbReference type="ChEBI" id="CHEBI:78573"/>
        <dbReference type="EC" id="2.9.1.1"/>
    </reaction>
</comment>
<dbReference type="InterPro" id="IPR015421">
    <property type="entry name" value="PyrdxlP-dep_Trfase_major"/>
</dbReference>
<keyword evidence="3 8" id="KW-0808">Transferase</keyword>
<dbReference type="GO" id="GO:0001717">
    <property type="term" value="P:conversion of seryl-tRNAsec to selenocys-tRNAsec"/>
    <property type="evidence" value="ECO:0007669"/>
    <property type="project" value="UniProtKB-UniRule"/>
</dbReference>
<keyword evidence="2 8" id="KW-0963">Cytoplasm</keyword>
<reference evidence="10" key="1">
    <citation type="journal article" date="2014" name="Int. J. Syst. Evol. Microbiol.">
        <title>Complete genome sequence of Corynebacterium casei LMG S-19264T (=DSM 44701T), isolated from a smear-ripened cheese.</title>
        <authorList>
            <consortium name="US DOE Joint Genome Institute (JGI-PGF)"/>
            <person name="Walter F."/>
            <person name="Albersmeier A."/>
            <person name="Kalinowski J."/>
            <person name="Ruckert C."/>
        </authorList>
    </citation>
    <scope>NUCLEOTIDE SEQUENCE</scope>
    <source>
        <strain evidence="10">CGMCC 1.12698</strain>
    </source>
</reference>
<dbReference type="HAMAP" id="MF_00423">
    <property type="entry name" value="SelA"/>
    <property type="match status" value="1"/>
</dbReference>
<comment type="subcellular location">
    <subcellularLocation>
        <location evidence="8">Cytoplasm</location>
    </subcellularLocation>
</comment>
<feature type="modified residue" description="N6-(pyridoxal phosphate)lysine" evidence="8 9">
    <location>
        <position position="299"/>
    </location>
</feature>
<dbReference type="EMBL" id="BMFK01000005">
    <property type="protein sequence ID" value="GGE82548.1"/>
    <property type="molecule type" value="Genomic_DNA"/>
</dbReference>
<comment type="pathway">
    <text evidence="8">Aminoacyl-tRNA biosynthesis; selenocysteinyl-tRNA(Sec) biosynthesis; selenocysteinyl-tRNA(Sec) from L-seryl-tRNA(Sec) (bacterial route): step 1/1.</text>
</comment>
<keyword evidence="11" id="KW-1185">Reference proteome</keyword>
<dbReference type="Gene3D" id="3.90.1150.180">
    <property type="match status" value="1"/>
</dbReference>
<dbReference type="EC" id="2.9.1.1" evidence="8"/>
<organism evidence="10 11">
    <name type="scientific">Priestia taiwanensis</name>
    <dbReference type="NCBI Taxonomy" id="1347902"/>
    <lineage>
        <taxon>Bacteria</taxon>
        <taxon>Bacillati</taxon>
        <taxon>Bacillota</taxon>
        <taxon>Bacilli</taxon>
        <taxon>Bacillales</taxon>
        <taxon>Bacillaceae</taxon>
        <taxon>Priestia</taxon>
    </lineage>
</organism>
<evidence type="ECO:0000256" key="5">
    <source>
        <dbReference type="ARBA" id="ARBA00022917"/>
    </source>
</evidence>
<evidence type="ECO:0000256" key="2">
    <source>
        <dbReference type="ARBA" id="ARBA00022490"/>
    </source>
</evidence>
<comment type="function">
    <text evidence="8">Converts seryl-tRNA(Sec) to selenocysteinyl-tRNA(Sec) required for selenoprotein biosynthesis.</text>
</comment>
<evidence type="ECO:0000256" key="8">
    <source>
        <dbReference type="HAMAP-Rule" id="MF_00423"/>
    </source>
</evidence>
<dbReference type="Gene3D" id="3.40.640.10">
    <property type="entry name" value="Type I PLP-dependent aspartate aminotransferase-like (Major domain)"/>
    <property type="match status" value="1"/>
</dbReference>
<evidence type="ECO:0000256" key="4">
    <source>
        <dbReference type="ARBA" id="ARBA00022898"/>
    </source>
</evidence>
<dbReference type="Pfam" id="PF03841">
    <property type="entry name" value="SelA"/>
    <property type="match status" value="1"/>
</dbReference>
<sequence length="469" mass="52880">MIHYLRQLPVIEEFKRDTRFLEMMGRYDMTEATLLALIEEELAVHRKQILEGTCTISIPSKHAFLDEIFLQVEKVALGNVHYSLKRVINGTGIVLDESLGRARLSQEAIRHITEVTANYTNVGCEGAHKIERPRDVTVEKVIQQVTGAEAAMVVNNNAAAMYIILRTFTKDKEVLVSRGNLIELDNCLRVEEIVKESGAILKEVGSINRTYVEDYERLLNESTTLLMNIHASNIQIDGFTHLPDRQSLINFCLQHRCIYYENMGSGALIDYHMYGIGNEPIVKEVVSLGAGIVSFSGDKLLGGPQAGIIVGEKRYIDELRMHPLARALRVDKMRLAALEATLLAYTKGTEEMMQIPTVHAILEEKEAIKDRAERFMYTLVGESTEYDVEIQEAVSDIGGNIIAKVEIPTYVAVVSHRWKSNQELATFLSTRELSIIARTEYSNLVFDFRTIMEDEVDLVIDALLEGEEI</sequence>
<gene>
    <name evidence="8 10" type="primary">selA</name>
    <name evidence="10" type="ORF">GCM10007140_35210</name>
</gene>
<protein>
    <recommendedName>
        <fullName evidence="8">L-seryl-tRNA(Sec) selenium transferase</fullName>
        <ecNumber evidence="8">2.9.1.1</ecNumber>
    </recommendedName>
    <alternativeName>
        <fullName evidence="8">Selenocysteine synthase</fullName>
        <shortName evidence="8">Sec synthase</shortName>
    </alternativeName>
    <alternativeName>
        <fullName evidence="8">Selenocysteinyl-tRNA(Sec) synthase</fullName>
    </alternativeName>
</protein>
<keyword evidence="5 8" id="KW-0648">Protein biosynthesis</keyword>
<comment type="caution">
    <text evidence="10">The sequence shown here is derived from an EMBL/GenBank/DDBJ whole genome shotgun (WGS) entry which is preliminary data.</text>
</comment>
<name>A0A917AXE0_9BACI</name>
<comment type="cofactor">
    <cofactor evidence="1 8 9">
        <name>pyridoxal 5'-phosphate</name>
        <dbReference type="ChEBI" id="CHEBI:597326"/>
    </cofactor>
</comment>
<dbReference type="GO" id="GO:0005737">
    <property type="term" value="C:cytoplasm"/>
    <property type="evidence" value="ECO:0007669"/>
    <property type="project" value="UniProtKB-SubCell"/>
</dbReference>
<dbReference type="NCBIfam" id="TIGR00474">
    <property type="entry name" value="selA"/>
    <property type="match status" value="1"/>
</dbReference>